<dbReference type="GO" id="GO:0008270">
    <property type="term" value="F:zinc ion binding"/>
    <property type="evidence" value="ECO:0007669"/>
    <property type="project" value="InterPro"/>
</dbReference>
<dbReference type="Proteomes" id="UP000199421">
    <property type="component" value="Unassembled WGS sequence"/>
</dbReference>
<evidence type="ECO:0000313" key="3">
    <source>
        <dbReference type="Proteomes" id="UP000199421"/>
    </source>
</evidence>
<keyword evidence="3" id="KW-1185">Reference proteome</keyword>
<evidence type="ECO:0000259" key="1">
    <source>
        <dbReference type="Pfam" id="PF00246"/>
    </source>
</evidence>
<dbReference type="OrthoDB" id="9767214at2"/>
<accession>A0A1H7M390</accession>
<keyword evidence="2" id="KW-0645">Protease</keyword>
<dbReference type="Pfam" id="PF00246">
    <property type="entry name" value="Peptidase_M14"/>
    <property type="match status" value="1"/>
</dbReference>
<dbReference type="SUPFAM" id="SSF53187">
    <property type="entry name" value="Zn-dependent exopeptidases"/>
    <property type="match status" value="1"/>
</dbReference>
<dbReference type="STRING" id="407022.SAMN05661044_01847"/>
<keyword evidence="2" id="KW-0378">Hydrolase</keyword>
<dbReference type="Gene3D" id="3.40.630.10">
    <property type="entry name" value="Zn peptidases"/>
    <property type="match status" value="1"/>
</dbReference>
<proteinExistence type="predicted"/>
<dbReference type="AlphaFoldDB" id="A0A1H7M390"/>
<evidence type="ECO:0000313" key="2">
    <source>
        <dbReference type="EMBL" id="SEL05611.1"/>
    </source>
</evidence>
<keyword evidence="2" id="KW-0121">Carboxypeptidase</keyword>
<dbReference type="GO" id="GO:0004181">
    <property type="term" value="F:metallocarboxypeptidase activity"/>
    <property type="evidence" value="ECO:0007669"/>
    <property type="project" value="InterPro"/>
</dbReference>
<dbReference type="EMBL" id="FOAF01000001">
    <property type="protein sequence ID" value="SEL05611.1"/>
    <property type="molecule type" value="Genomic_DNA"/>
</dbReference>
<sequence length="573" mass="67117">MNQSLTLLVLFLLSFFLGEAQQIAFELDSHHNRTATYEEVQQFYQSIDKTYTKAKLLSYGVTDVGKPLQLMVLSNDGDFDPSAIRKKNKSIILFNNGIHPGEPEGIDASMMLIRDLLKNNAIPTNVVLCFIPVYNIDGMLNRGVSRVNQNGPESYGFRGNRQNFDLNRDFIKTDTHNSKAFQEIFNTWDPDVFMDNHSSNGADYQYVMTLIDTQRDKLNHVLATYMTENYTKELYRRMEKKGYNLVPYVDFRGENPESGIVSFLENPRYSTGYAALHNTIAYMPETHMWKPFKQRVMSTYALMQDLIDITSEQGERLLQVRAAAKKSVKEQECFPLEWKLDTTTYNKINFLGYEAEYKQSEVSNQQRMYYNREKPTNREIKLYDHYKPTIQIQKPKAYIIPQAYEKITDLLALNGVKLERIKQDTMLTVEMYYIKDFKTISTPFEGHYLHSQVELETKQMDIPFYAGDVLVQTDQEMNRFIIETLEPQAVDSYFNWNFFDAILGQKEYFSAYIFEDEAARILHKDKALSRKFIEAKRQDPLLEKDAKAQLDWIYKHSVYYEKSHLRYPIGRLI</sequence>
<dbReference type="InterPro" id="IPR000834">
    <property type="entry name" value="Peptidase_M14"/>
</dbReference>
<organism evidence="2 3">
    <name type="scientific">Olivibacter domesticus</name>
    <name type="common">Pseudosphingobacterium domesticum</name>
    <dbReference type="NCBI Taxonomy" id="407022"/>
    <lineage>
        <taxon>Bacteria</taxon>
        <taxon>Pseudomonadati</taxon>
        <taxon>Bacteroidota</taxon>
        <taxon>Sphingobacteriia</taxon>
        <taxon>Sphingobacteriales</taxon>
        <taxon>Sphingobacteriaceae</taxon>
        <taxon>Olivibacter</taxon>
    </lineage>
</organism>
<dbReference type="GO" id="GO:0006508">
    <property type="term" value="P:proteolysis"/>
    <property type="evidence" value="ECO:0007669"/>
    <property type="project" value="InterPro"/>
</dbReference>
<feature type="domain" description="Peptidase M14" evidence="1">
    <location>
        <begin position="42"/>
        <end position="175"/>
    </location>
</feature>
<name>A0A1H7M390_OLID1</name>
<reference evidence="3" key="1">
    <citation type="submission" date="2016-10" db="EMBL/GenBank/DDBJ databases">
        <authorList>
            <person name="Varghese N."/>
            <person name="Submissions S."/>
        </authorList>
    </citation>
    <scope>NUCLEOTIDE SEQUENCE [LARGE SCALE GENOMIC DNA]</scope>
    <source>
        <strain evidence="3">DSM 18733</strain>
    </source>
</reference>
<dbReference type="RefSeq" id="WP_093322504.1">
    <property type="nucleotide sequence ID" value="NZ_FOAF01000001.1"/>
</dbReference>
<gene>
    <name evidence="2" type="ORF">SAMN05661044_01847</name>
</gene>
<protein>
    <submittedName>
        <fullName evidence="2">Zinc carboxypeptidase</fullName>
    </submittedName>
</protein>